<organism evidence="2 3">
    <name type="scientific">Physocladia obscura</name>
    <dbReference type="NCBI Taxonomy" id="109957"/>
    <lineage>
        <taxon>Eukaryota</taxon>
        <taxon>Fungi</taxon>
        <taxon>Fungi incertae sedis</taxon>
        <taxon>Chytridiomycota</taxon>
        <taxon>Chytridiomycota incertae sedis</taxon>
        <taxon>Chytridiomycetes</taxon>
        <taxon>Chytridiales</taxon>
        <taxon>Chytriomycetaceae</taxon>
        <taxon>Physocladia</taxon>
    </lineage>
</organism>
<gene>
    <name evidence="2" type="ORF">HK100_009956</name>
</gene>
<proteinExistence type="predicted"/>
<dbReference type="InterPro" id="IPR029063">
    <property type="entry name" value="SAM-dependent_MTases_sf"/>
</dbReference>
<reference evidence="2" key="1">
    <citation type="submission" date="2020-05" db="EMBL/GenBank/DDBJ databases">
        <title>Phylogenomic resolution of chytrid fungi.</title>
        <authorList>
            <person name="Stajich J.E."/>
            <person name="Amses K."/>
            <person name="Simmons R."/>
            <person name="Seto K."/>
            <person name="Myers J."/>
            <person name="Bonds A."/>
            <person name="Quandt C.A."/>
            <person name="Barry K."/>
            <person name="Liu P."/>
            <person name="Grigoriev I."/>
            <person name="Longcore J.E."/>
            <person name="James T.Y."/>
        </authorList>
    </citation>
    <scope>NUCLEOTIDE SEQUENCE</scope>
    <source>
        <strain evidence="2">JEL0513</strain>
    </source>
</reference>
<dbReference type="SUPFAM" id="SSF53335">
    <property type="entry name" value="S-adenosyl-L-methionine-dependent methyltransferases"/>
    <property type="match status" value="1"/>
</dbReference>
<comment type="caution">
    <text evidence="2">The sequence shown here is derived from an EMBL/GenBank/DDBJ whole genome shotgun (WGS) entry which is preliminary data.</text>
</comment>
<feature type="compositionally biased region" description="Polar residues" evidence="1">
    <location>
        <begin position="16"/>
        <end position="39"/>
    </location>
</feature>
<accession>A0AAD5T9T6</accession>
<evidence type="ECO:0000313" key="3">
    <source>
        <dbReference type="Proteomes" id="UP001211907"/>
    </source>
</evidence>
<feature type="region of interest" description="Disordered" evidence="1">
    <location>
        <begin position="1"/>
        <end position="39"/>
    </location>
</feature>
<dbReference type="Gene3D" id="3.40.50.150">
    <property type="entry name" value="Vaccinia Virus protein VP39"/>
    <property type="match status" value="1"/>
</dbReference>
<evidence type="ECO:0008006" key="4">
    <source>
        <dbReference type="Google" id="ProtNLM"/>
    </source>
</evidence>
<keyword evidence="3" id="KW-1185">Reference proteome</keyword>
<name>A0AAD5T9T6_9FUNG</name>
<evidence type="ECO:0000256" key="1">
    <source>
        <dbReference type="SAM" id="MobiDB-lite"/>
    </source>
</evidence>
<sequence>MGPHQSKVFKKYLDGSSHTDQTSESSVYSSSLNATPKSASVTELAKTEVDKLQAKVWNPNSPDSWKADIRGYHSVQSSNYPLPSDEIEQNRLEVQHYILRVAFEGDIICPEAKELVQFDGTKVLDVGCAKGFWLESVQKENPFGEYHGVDIAENLAAEKGTINIKFGNVLERLPCEY</sequence>
<dbReference type="EMBL" id="JADGJH010000053">
    <property type="protein sequence ID" value="KAJ3140406.1"/>
    <property type="molecule type" value="Genomic_DNA"/>
</dbReference>
<evidence type="ECO:0000313" key="2">
    <source>
        <dbReference type="EMBL" id="KAJ3140406.1"/>
    </source>
</evidence>
<dbReference type="AlphaFoldDB" id="A0AAD5T9T6"/>
<protein>
    <recommendedName>
        <fullName evidence="4">Methyltransferase domain-containing protein</fullName>
    </recommendedName>
</protein>
<dbReference type="Proteomes" id="UP001211907">
    <property type="component" value="Unassembled WGS sequence"/>
</dbReference>